<evidence type="ECO:0000313" key="2">
    <source>
        <dbReference type="EMBL" id="OWZ23513.1"/>
    </source>
</evidence>
<dbReference type="Proteomes" id="UP000198211">
    <property type="component" value="Unassembled WGS sequence"/>
</dbReference>
<feature type="region of interest" description="Disordered" evidence="1">
    <location>
        <begin position="80"/>
        <end position="114"/>
    </location>
</feature>
<proteinExistence type="predicted"/>
<evidence type="ECO:0000256" key="1">
    <source>
        <dbReference type="SAM" id="MobiDB-lite"/>
    </source>
</evidence>
<comment type="caution">
    <text evidence="2">The sequence shown here is derived from an EMBL/GenBank/DDBJ whole genome shotgun (WGS) entry which is preliminary data.</text>
</comment>
<name>A0A225X1A3_9STRA</name>
<reference evidence="3" key="1">
    <citation type="submission" date="2017-03" db="EMBL/GenBank/DDBJ databases">
        <title>Phytopthora megakarya and P. palmivora, two closely related causual agents of cacao black pod achieved similar genome size and gene model numbers by different mechanisms.</title>
        <authorList>
            <person name="Ali S."/>
            <person name="Shao J."/>
            <person name="Larry D.J."/>
            <person name="Kronmiller B."/>
            <person name="Shen D."/>
            <person name="Strem M.D."/>
            <person name="Melnick R.L."/>
            <person name="Guiltinan M.J."/>
            <person name="Tyler B.M."/>
            <person name="Meinhardt L.W."/>
            <person name="Bailey B.A."/>
        </authorList>
    </citation>
    <scope>NUCLEOTIDE SEQUENCE [LARGE SCALE GENOMIC DNA]</scope>
    <source>
        <strain evidence="3">zdho120</strain>
    </source>
</reference>
<feature type="compositionally biased region" description="Polar residues" evidence="1">
    <location>
        <begin position="89"/>
        <end position="100"/>
    </location>
</feature>
<dbReference type="AlphaFoldDB" id="A0A225X1A3"/>
<feature type="compositionally biased region" description="Polar residues" evidence="1">
    <location>
        <begin position="1"/>
        <end position="15"/>
    </location>
</feature>
<keyword evidence="3" id="KW-1185">Reference proteome</keyword>
<protein>
    <submittedName>
        <fullName evidence="2">Uncharacterized protein</fullName>
    </submittedName>
</protein>
<gene>
    <name evidence="2" type="ORF">PHMEG_0001579</name>
</gene>
<evidence type="ECO:0000313" key="3">
    <source>
        <dbReference type="Proteomes" id="UP000198211"/>
    </source>
</evidence>
<organism evidence="2 3">
    <name type="scientific">Phytophthora megakarya</name>
    <dbReference type="NCBI Taxonomy" id="4795"/>
    <lineage>
        <taxon>Eukaryota</taxon>
        <taxon>Sar</taxon>
        <taxon>Stramenopiles</taxon>
        <taxon>Oomycota</taxon>
        <taxon>Peronosporomycetes</taxon>
        <taxon>Peronosporales</taxon>
        <taxon>Peronosporaceae</taxon>
        <taxon>Phytophthora</taxon>
    </lineage>
</organism>
<sequence length="114" mass="12520">MVGARQTNPRPQETHQGLELTTPEAVIPRVCKLPNPSKKPHTARVFMCGKVRHVYNGKPMSRFDIWHKGGVMARCYRRSQCGGEENDESVQSGDASASSPSKRDCPTPEAATAN</sequence>
<feature type="region of interest" description="Disordered" evidence="1">
    <location>
        <begin position="1"/>
        <end position="22"/>
    </location>
</feature>
<accession>A0A225X1A3</accession>
<dbReference type="EMBL" id="NBNE01000058">
    <property type="protein sequence ID" value="OWZ23513.1"/>
    <property type="molecule type" value="Genomic_DNA"/>
</dbReference>